<dbReference type="Proteomes" id="UP001589608">
    <property type="component" value="Unassembled WGS sequence"/>
</dbReference>
<keyword evidence="2" id="KW-0472">Membrane</keyword>
<evidence type="ECO:0008006" key="5">
    <source>
        <dbReference type="Google" id="ProtNLM"/>
    </source>
</evidence>
<gene>
    <name evidence="3" type="ORF">ACFFTR_48370</name>
</gene>
<feature type="transmembrane region" description="Helical" evidence="2">
    <location>
        <begin position="67"/>
        <end position="90"/>
    </location>
</feature>
<reference evidence="3 4" key="1">
    <citation type="submission" date="2024-09" db="EMBL/GenBank/DDBJ databases">
        <authorList>
            <person name="Sun Q."/>
            <person name="Mori K."/>
        </authorList>
    </citation>
    <scope>NUCLEOTIDE SEQUENCE [LARGE SCALE GENOMIC DNA]</scope>
    <source>
        <strain evidence="3 4">JCM 3307</strain>
    </source>
</reference>
<keyword evidence="2" id="KW-0812">Transmembrane</keyword>
<evidence type="ECO:0000313" key="3">
    <source>
        <dbReference type="EMBL" id="MFB9450934.1"/>
    </source>
</evidence>
<accession>A0ABV5MQ04</accession>
<feature type="transmembrane region" description="Helical" evidence="2">
    <location>
        <begin position="102"/>
        <end position="126"/>
    </location>
</feature>
<dbReference type="EMBL" id="JBHMCA010000084">
    <property type="protein sequence ID" value="MFB9450934.1"/>
    <property type="molecule type" value="Genomic_DNA"/>
</dbReference>
<evidence type="ECO:0000256" key="1">
    <source>
        <dbReference type="SAM" id="MobiDB-lite"/>
    </source>
</evidence>
<feature type="region of interest" description="Disordered" evidence="1">
    <location>
        <begin position="189"/>
        <end position="230"/>
    </location>
</feature>
<organism evidence="3 4">
    <name type="scientific">Dactylosporangium vinaceum</name>
    <dbReference type="NCBI Taxonomy" id="53362"/>
    <lineage>
        <taxon>Bacteria</taxon>
        <taxon>Bacillati</taxon>
        <taxon>Actinomycetota</taxon>
        <taxon>Actinomycetes</taxon>
        <taxon>Micromonosporales</taxon>
        <taxon>Micromonosporaceae</taxon>
        <taxon>Dactylosporangium</taxon>
    </lineage>
</organism>
<feature type="compositionally biased region" description="Gly residues" evidence="1">
    <location>
        <begin position="198"/>
        <end position="207"/>
    </location>
</feature>
<comment type="caution">
    <text evidence="3">The sequence shown here is derived from an EMBL/GenBank/DDBJ whole genome shotgun (WGS) entry which is preliminary data.</text>
</comment>
<keyword evidence="4" id="KW-1185">Reference proteome</keyword>
<name>A0ABV5MQ04_9ACTN</name>
<feature type="transmembrane region" description="Helical" evidence="2">
    <location>
        <begin position="157"/>
        <end position="178"/>
    </location>
</feature>
<proteinExistence type="predicted"/>
<evidence type="ECO:0000313" key="4">
    <source>
        <dbReference type="Proteomes" id="UP001589608"/>
    </source>
</evidence>
<keyword evidence="2" id="KW-1133">Transmembrane helix</keyword>
<evidence type="ECO:0000256" key="2">
    <source>
        <dbReference type="SAM" id="Phobius"/>
    </source>
</evidence>
<dbReference type="RefSeq" id="WP_223100193.1">
    <property type="nucleotide sequence ID" value="NZ_CP061913.1"/>
</dbReference>
<protein>
    <recommendedName>
        <fullName evidence="5">Collagen-like protein</fullName>
    </recommendedName>
</protein>
<sequence>MSFAVPAGPRARPSTVSLASTLLFVAAGLEVISVVLSLLYAGKIAENTKKIYEDAGVQANANASTSIGSTVGVVFGFLIVVILVLLGYFVSRGNQVARILTWVVGGIALCCSVIGLGASLLTQTFWDAGRRTYGELPTWDSAKEAMYAGVPGWYEPVSTILGILIVLAIAVPIILLALPASHPYFRKQEAQWEPPVPGSGGPGGFPGQPGEPGQPGQPGQPGAPGWPPSS</sequence>
<feature type="transmembrane region" description="Helical" evidence="2">
    <location>
        <begin position="21"/>
        <end position="41"/>
    </location>
</feature>